<dbReference type="KEGG" id="hms:HMU07320"/>
<keyword evidence="4" id="KW-1185">Reference proteome</keyword>
<feature type="domain" description="Glycosyl transferase family 1" evidence="1">
    <location>
        <begin position="203"/>
        <end position="347"/>
    </location>
</feature>
<reference evidence="3 4" key="1">
    <citation type="journal article" date="2010" name="BMC Genomics">
        <title>Comparative genomics and proteomics of Helicobacter mustelae, an ulcerogenic and carcinogenic gastric pathogen.</title>
        <authorList>
            <person name="O'Toole P.W."/>
            <person name="Snelling W.J."/>
            <person name="Canchaya C."/>
            <person name="Forde B.M."/>
            <person name="Hardie K.R."/>
            <person name="Josenhans C."/>
            <person name="Graham R.L.J."/>
            <person name="McMullan G."/>
            <person name="Parkhill J."/>
            <person name="Belda E."/>
            <person name="Bentley S.D."/>
        </authorList>
    </citation>
    <scope>NUCLEOTIDE SEQUENCE [LARGE SCALE GENOMIC DNA]</scope>
    <source>
        <strain evidence="4">ATCC 43772 / LMG 18044 / NCTC 12198 / 12198</strain>
    </source>
</reference>
<keyword evidence="3" id="KW-0808">Transferase</keyword>
<proteinExistence type="predicted"/>
<dbReference type="InterPro" id="IPR001296">
    <property type="entry name" value="Glyco_trans_1"/>
</dbReference>
<dbReference type="Pfam" id="PF13439">
    <property type="entry name" value="Glyco_transf_4"/>
    <property type="match status" value="1"/>
</dbReference>
<dbReference type="Gene3D" id="3.40.50.2000">
    <property type="entry name" value="Glycogen Phosphorylase B"/>
    <property type="match status" value="2"/>
</dbReference>
<dbReference type="InterPro" id="IPR050194">
    <property type="entry name" value="Glycosyltransferase_grp1"/>
</dbReference>
<evidence type="ECO:0000259" key="2">
    <source>
        <dbReference type="Pfam" id="PF13439"/>
    </source>
</evidence>
<dbReference type="STRING" id="679897.HMU07320"/>
<feature type="domain" description="Glycosyltransferase subfamily 4-like N-terminal" evidence="2">
    <location>
        <begin position="15"/>
        <end position="184"/>
    </location>
</feature>
<evidence type="ECO:0000259" key="1">
    <source>
        <dbReference type="Pfam" id="PF00534"/>
    </source>
</evidence>
<dbReference type="EMBL" id="FN555004">
    <property type="protein sequence ID" value="CBG39989.1"/>
    <property type="molecule type" value="Genomic_DNA"/>
</dbReference>
<dbReference type="AlphaFoldDB" id="D3UHL7"/>
<dbReference type="Pfam" id="PF00534">
    <property type="entry name" value="Glycos_transf_1"/>
    <property type="match status" value="1"/>
</dbReference>
<dbReference type="eggNOG" id="COG0438">
    <property type="taxonomic scope" value="Bacteria"/>
</dbReference>
<evidence type="ECO:0000313" key="3">
    <source>
        <dbReference type="EMBL" id="CBG39989.1"/>
    </source>
</evidence>
<gene>
    <name evidence="3" type="ordered locus">HMU07320</name>
</gene>
<dbReference type="RefSeq" id="WP_013023067.1">
    <property type="nucleotide sequence ID" value="NC_013949.1"/>
</dbReference>
<dbReference type="PANTHER" id="PTHR45947:SF3">
    <property type="entry name" value="SULFOQUINOVOSYL TRANSFERASE SQD2"/>
    <property type="match status" value="1"/>
</dbReference>
<dbReference type="HOGENOM" id="CLU_059700_0_0_7"/>
<protein>
    <submittedName>
        <fullName evidence="3">Cholesterol alpha-glucosyltransferase</fullName>
    </submittedName>
</protein>
<dbReference type="SUPFAM" id="SSF53756">
    <property type="entry name" value="UDP-Glycosyltransferase/glycogen phosphorylase"/>
    <property type="match status" value="1"/>
</dbReference>
<accession>D3UHL7</accession>
<evidence type="ECO:0000313" key="4">
    <source>
        <dbReference type="Proteomes" id="UP000001522"/>
    </source>
</evidence>
<dbReference type="PANTHER" id="PTHR45947">
    <property type="entry name" value="SULFOQUINOVOSYL TRANSFERASE SQD2"/>
    <property type="match status" value="1"/>
</dbReference>
<dbReference type="GO" id="GO:0016757">
    <property type="term" value="F:glycosyltransferase activity"/>
    <property type="evidence" value="ECO:0007669"/>
    <property type="project" value="InterPro"/>
</dbReference>
<name>D3UHL7_HELM1</name>
<sequence>MTIGIVIDSYNDRSNGTSMTAFRFAREFVKKGHEVRIVACNVSKSMSDEEDLKLYPVKQRYIPIVTEVSKKQHMIFGAPDLEVLQSAVVGCDIVHFYMPFALEIAGMHLCRSLRIPYISAFHVQPQHISYNMNMNFSWFNTYLFKRFYKHFYRYTHHIHCPSKFIEKELQRENYGGKKYTISNGFFGGDRVMADPYEDSFFHIASVGRFSKEKKQDIIIKAIAKNPYADKIKLHLHGVGPREKYLKNLCNKLLINKPEFGFIDNGALLEKLAKMHLYVHAAKVESEAISCLEAISLGVVPVIADSETSATVQFALDPLSLFEVNNVADLSNKITYWIEHPKELLAYKQKYAESALQYSLDKSIEETLGLYEEAIRDFRDQPALFDRINA</sequence>
<organism evidence="3 4">
    <name type="scientific">Helicobacter mustelae (strain ATCC 43772 / CCUG 25715 / CIP 103759 / LMG 18044 / NCTC 12198 / R85-136P)</name>
    <name type="common">Campylobacter mustelae</name>
    <dbReference type="NCBI Taxonomy" id="679897"/>
    <lineage>
        <taxon>Bacteria</taxon>
        <taxon>Pseudomonadati</taxon>
        <taxon>Campylobacterota</taxon>
        <taxon>Epsilonproteobacteria</taxon>
        <taxon>Campylobacterales</taxon>
        <taxon>Helicobacteraceae</taxon>
        <taxon>Helicobacter</taxon>
    </lineage>
</organism>
<dbReference type="Proteomes" id="UP000001522">
    <property type="component" value="Chromosome"/>
</dbReference>
<dbReference type="CAZy" id="GT4">
    <property type="family name" value="Glycosyltransferase Family 4"/>
</dbReference>
<dbReference type="InterPro" id="IPR028098">
    <property type="entry name" value="Glyco_trans_4-like_N"/>
</dbReference>